<dbReference type="InterPro" id="IPR046849">
    <property type="entry name" value="E2_motif"/>
</dbReference>
<dbReference type="InterPro" id="IPR046848">
    <property type="entry name" value="E_motif"/>
</dbReference>
<organism evidence="5 6">
    <name type="scientific">Trapa natans</name>
    <name type="common">Water chestnut</name>
    <dbReference type="NCBI Taxonomy" id="22666"/>
    <lineage>
        <taxon>Eukaryota</taxon>
        <taxon>Viridiplantae</taxon>
        <taxon>Streptophyta</taxon>
        <taxon>Embryophyta</taxon>
        <taxon>Tracheophyta</taxon>
        <taxon>Spermatophyta</taxon>
        <taxon>Magnoliopsida</taxon>
        <taxon>eudicotyledons</taxon>
        <taxon>Gunneridae</taxon>
        <taxon>Pentapetalae</taxon>
        <taxon>rosids</taxon>
        <taxon>malvids</taxon>
        <taxon>Myrtales</taxon>
        <taxon>Lythraceae</taxon>
        <taxon>Trapa</taxon>
    </lineage>
</organism>
<feature type="repeat" description="PPR" evidence="3">
    <location>
        <begin position="464"/>
        <end position="498"/>
    </location>
</feature>
<dbReference type="Pfam" id="PF01535">
    <property type="entry name" value="PPR"/>
    <property type="match status" value="6"/>
</dbReference>
<feature type="domain" description="DYW" evidence="4">
    <location>
        <begin position="882"/>
        <end position="974"/>
    </location>
</feature>
<evidence type="ECO:0000313" key="6">
    <source>
        <dbReference type="Proteomes" id="UP001346149"/>
    </source>
</evidence>
<feature type="repeat" description="PPR" evidence="3">
    <location>
        <begin position="564"/>
        <end position="598"/>
    </location>
</feature>
<dbReference type="PANTHER" id="PTHR47926:SF377">
    <property type="entry name" value="OS04G0469400 PROTEIN"/>
    <property type="match status" value="1"/>
</dbReference>
<evidence type="ECO:0000313" key="5">
    <source>
        <dbReference type="EMBL" id="KAK4800866.1"/>
    </source>
</evidence>
<dbReference type="FunFam" id="1.25.40.10:FF:000144">
    <property type="entry name" value="Pentatricopeptide repeat-containing protein, mitochondrial"/>
    <property type="match status" value="1"/>
</dbReference>
<feature type="repeat" description="PPR" evidence="3">
    <location>
        <begin position="363"/>
        <end position="397"/>
    </location>
</feature>
<dbReference type="PANTHER" id="PTHR47926">
    <property type="entry name" value="PENTATRICOPEPTIDE REPEAT-CONTAINING PROTEIN"/>
    <property type="match status" value="1"/>
</dbReference>
<feature type="repeat" description="PPR" evidence="3">
    <location>
        <begin position="262"/>
        <end position="296"/>
    </location>
</feature>
<reference evidence="5 6" key="1">
    <citation type="journal article" date="2023" name="Hortic Res">
        <title>Pangenome of water caltrop reveals structural variations and asymmetric subgenome divergence after allopolyploidization.</title>
        <authorList>
            <person name="Zhang X."/>
            <person name="Chen Y."/>
            <person name="Wang L."/>
            <person name="Yuan Y."/>
            <person name="Fang M."/>
            <person name="Shi L."/>
            <person name="Lu R."/>
            <person name="Comes H.P."/>
            <person name="Ma Y."/>
            <person name="Chen Y."/>
            <person name="Huang G."/>
            <person name="Zhou Y."/>
            <person name="Zheng Z."/>
            <person name="Qiu Y."/>
        </authorList>
    </citation>
    <scope>NUCLEOTIDE SEQUENCE [LARGE SCALE GENOMIC DNA]</scope>
    <source>
        <strain evidence="5">F231</strain>
    </source>
</reference>
<dbReference type="PROSITE" id="PS51375">
    <property type="entry name" value="PPR"/>
    <property type="match status" value="5"/>
</dbReference>
<dbReference type="InterPro" id="IPR011990">
    <property type="entry name" value="TPR-like_helical_dom_sf"/>
</dbReference>
<dbReference type="GO" id="GO:0003723">
    <property type="term" value="F:RNA binding"/>
    <property type="evidence" value="ECO:0007669"/>
    <property type="project" value="InterPro"/>
</dbReference>
<dbReference type="GO" id="GO:0009451">
    <property type="term" value="P:RNA modification"/>
    <property type="evidence" value="ECO:0007669"/>
    <property type="project" value="InterPro"/>
</dbReference>
<feature type="repeat" description="PPR" evidence="3">
    <location>
        <begin position="161"/>
        <end position="195"/>
    </location>
</feature>
<dbReference type="FunFam" id="1.25.40.10:FF:000344">
    <property type="entry name" value="Pentatricopeptide repeat-containing protein"/>
    <property type="match status" value="1"/>
</dbReference>
<dbReference type="InterPro" id="IPR032867">
    <property type="entry name" value="DYW_dom"/>
</dbReference>
<dbReference type="AlphaFoldDB" id="A0AAN7RK12"/>
<dbReference type="FunFam" id="1.25.40.10:FF:000366">
    <property type="entry name" value="Pentatricopeptide (PPR) repeat-containing protein"/>
    <property type="match status" value="1"/>
</dbReference>
<gene>
    <name evidence="5" type="ORF">SAY86_021353</name>
</gene>
<evidence type="ECO:0000256" key="2">
    <source>
        <dbReference type="ARBA" id="ARBA00022737"/>
    </source>
</evidence>
<name>A0AAN7RK12_TRANT</name>
<keyword evidence="6" id="KW-1185">Reference proteome</keyword>
<dbReference type="Pfam" id="PF14432">
    <property type="entry name" value="DYW_deaminase"/>
    <property type="match status" value="1"/>
</dbReference>
<evidence type="ECO:0000256" key="1">
    <source>
        <dbReference type="ARBA" id="ARBA00006643"/>
    </source>
</evidence>
<dbReference type="NCBIfam" id="TIGR00756">
    <property type="entry name" value="PPR"/>
    <property type="match status" value="5"/>
</dbReference>
<dbReference type="Gene3D" id="1.25.40.10">
    <property type="entry name" value="Tetratricopeptide repeat domain"/>
    <property type="match status" value="6"/>
</dbReference>
<evidence type="ECO:0000256" key="3">
    <source>
        <dbReference type="PROSITE-ProRule" id="PRU00708"/>
    </source>
</evidence>
<dbReference type="InterPro" id="IPR046960">
    <property type="entry name" value="PPR_At4g14850-like_plant"/>
</dbReference>
<comment type="caution">
    <text evidence="5">The sequence shown here is derived from an EMBL/GenBank/DDBJ whole genome shotgun (WGS) entry which is preliminary data.</text>
</comment>
<evidence type="ECO:0000259" key="4">
    <source>
        <dbReference type="Pfam" id="PF14432"/>
    </source>
</evidence>
<dbReference type="Proteomes" id="UP001346149">
    <property type="component" value="Unassembled WGS sequence"/>
</dbReference>
<dbReference type="Pfam" id="PF20430">
    <property type="entry name" value="Eplus_motif"/>
    <property type="match status" value="1"/>
</dbReference>
<dbReference type="EMBL" id="JAXQNO010000003">
    <property type="protein sequence ID" value="KAK4800866.1"/>
    <property type="molecule type" value="Genomic_DNA"/>
</dbReference>
<dbReference type="InterPro" id="IPR002885">
    <property type="entry name" value="PPR_rpt"/>
</dbReference>
<protein>
    <recommendedName>
        <fullName evidence="4">DYW domain-containing protein</fullName>
    </recommendedName>
</protein>
<keyword evidence="2" id="KW-0677">Repeat</keyword>
<dbReference type="Pfam" id="PF20431">
    <property type="entry name" value="E_motif"/>
    <property type="match status" value="1"/>
</dbReference>
<dbReference type="Pfam" id="PF13041">
    <property type="entry name" value="PPR_2"/>
    <property type="match status" value="3"/>
</dbReference>
<sequence length="974" mass="109063">MSSSLSLVCCNSSISLLLPDQFRRRSPNVTSLSSQIRMRGALKLVAPPISKAPPLPSKEPPNISSFIETPFLGALAEAFRSLRSLLRDECSHRVDVYSQVLDFCTSNKALAEGQQIHSHVVKCVPDSYFSIFLNTKLVFMYGKCGCVHAAEKLFDKMTERTIFTWNAMIGTYVSNADPIGALELYGEMRNSGFFPDPCTFALVLKASSAMEDLPSGAEVHGLAIKSGYISVVFVANALITMYAKCNDLYGARRLFDSMNDKDIVTWNSIISAYSATGIHSEALNLFRDLQRTGHEINTYTVVATLQACEDSKFQKLGSEIHAFVLKSSHTLDIYVANALVSMYLRCRKMNIASRIFYKMENRDNISWNSILSGSVQNGLYSEALQLFRDMQEEGTKPDLVSITNVISACGRIGNLLLGKETHAYAVRRGLDCVLQVGNTLIDLYNKCFTEKYMVHAFDRILAKDRISWTTIIAGYTQNGFYGDAISFFREVVKNGMEVDEFMIGSILLACSGVKSMNYMKEAHCFILRKGIIDLVLQNSLVDSYGECKNIDYAAKTFRFIQEKDIVSWTSMISSYVQNGYPNEAFSVFFKMMEAGVDADPITLISILSAAAALSVVRKGKEIHGYLFRKGFSCEGPIASSLVDMYARCGDLKCSFRVFTSVKSKDVILWTSMINANGMHGRGLAAVSLFHDMVNDNKLIPDEITFLSILYACSHSGMISEGKRFIEIMTNDFCLEPWPEHYTCLVDLLGRANRLDEAYEYIQMMPFEPTAEVWCSLLGACRIHSNKKLGEIAASKLLALVPENPGNYILVSNLFASSGRWKDVKNLRTGMKGRRLTKNPGCSWIEVENKVHSFIARDKSHPHSEKIYQKLGEVAENLAREVGYIPDTKFVLHNVEEEKKVQMIYGHSERLAIAYGLLETPEGSPIRVTKNLRICGDCHTFCKLVSKVYRREVVIRDASRFHHFNDGVCSCGDYY</sequence>
<accession>A0AAN7RK12</accession>
<proteinExistence type="inferred from homology"/>
<dbReference type="GO" id="GO:0008270">
    <property type="term" value="F:zinc ion binding"/>
    <property type="evidence" value="ECO:0007669"/>
    <property type="project" value="InterPro"/>
</dbReference>
<comment type="similarity">
    <text evidence="1">Belongs to the PPR family. PCMP-H subfamily.</text>
</comment>
<dbReference type="FunFam" id="1.25.40.10:FF:000725">
    <property type="entry name" value="Pentatricopeptide repeat-containing protein At3g63370, chloroplastic"/>
    <property type="match status" value="1"/>
</dbReference>